<reference evidence="1 2" key="1">
    <citation type="submission" date="2019-09" db="EMBL/GenBank/DDBJ databases">
        <authorList>
            <person name="Ou C."/>
        </authorList>
    </citation>
    <scope>NUCLEOTIDE SEQUENCE [LARGE SCALE GENOMIC DNA]</scope>
    <source>
        <strain evidence="1">S2</strain>
        <tissue evidence="1">Leaf</tissue>
    </source>
</reference>
<accession>A0A5N5I2U3</accession>
<organism evidence="1 2">
    <name type="scientific">Pyrus ussuriensis x Pyrus communis</name>
    <dbReference type="NCBI Taxonomy" id="2448454"/>
    <lineage>
        <taxon>Eukaryota</taxon>
        <taxon>Viridiplantae</taxon>
        <taxon>Streptophyta</taxon>
        <taxon>Embryophyta</taxon>
        <taxon>Tracheophyta</taxon>
        <taxon>Spermatophyta</taxon>
        <taxon>Magnoliopsida</taxon>
        <taxon>eudicotyledons</taxon>
        <taxon>Gunneridae</taxon>
        <taxon>Pentapetalae</taxon>
        <taxon>rosids</taxon>
        <taxon>fabids</taxon>
        <taxon>Rosales</taxon>
        <taxon>Rosaceae</taxon>
        <taxon>Amygdaloideae</taxon>
        <taxon>Maleae</taxon>
        <taxon>Pyrus</taxon>
    </lineage>
</organism>
<gene>
    <name evidence="1" type="ORF">D8674_043093</name>
</gene>
<comment type="caution">
    <text evidence="1">The sequence shown here is derived from an EMBL/GenBank/DDBJ whole genome shotgun (WGS) entry which is preliminary data.</text>
</comment>
<dbReference type="EMBL" id="SMOL01000100">
    <property type="protein sequence ID" value="KAB2634078.1"/>
    <property type="molecule type" value="Genomic_DNA"/>
</dbReference>
<dbReference type="OrthoDB" id="783264at2759"/>
<name>A0A5N5I2U3_9ROSA</name>
<evidence type="ECO:0000313" key="1">
    <source>
        <dbReference type="EMBL" id="KAB2634078.1"/>
    </source>
</evidence>
<sequence length="148" mass="15842">MKIKQIMQYKAGSATETSFPQTNPMAAATAPIAIGTRGTVGSLVLKEIEYFSKIELDRRGSSSSMKPLGQILGLTSGGSGSHCGKSGFRLLLMAWRRRKRRGGSGSGSGRGFLSSMCFAAEVAETNRRNGVPGFSYKILKDDMNNLSI</sequence>
<proteinExistence type="predicted"/>
<dbReference type="PANTHER" id="PTHR35131">
    <property type="entry name" value="EXPRESSED PROTEIN"/>
    <property type="match status" value="1"/>
</dbReference>
<reference evidence="1 2" key="2">
    <citation type="submission" date="2019-11" db="EMBL/GenBank/DDBJ databases">
        <title>A de novo genome assembly of a pear dwarfing rootstock.</title>
        <authorList>
            <person name="Wang F."/>
            <person name="Wang J."/>
            <person name="Li S."/>
            <person name="Zhang Y."/>
            <person name="Fang M."/>
            <person name="Ma L."/>
            <person name="Zhao Y."/>
            <person name="Jiang S."/>
        </authorList>
    </citation>
    <scope>NUCLEOTIDE SEQUENCE [LARGE SCALE GENOMIC DNA]</scope>
    <source>
        <strain evidence="1">S2</strain>
        <tissue evidence="1">Leaf</tissue>
    </source>
</reference>
<protein>
    <submittedName>
        <fullName evidence="1">Uncharacterized protein</fullName>
    </submittedName>
</protein>
<dbReference type="PANTHER" id="PTHR35131:SF1">
    <property type="entry name" value="EXPRESSED PROTEIN"/>
    <property type="match status" value="1"/>
</dbReference>
<evidence type="ECO:0000313" key="2">
    <source>
        <dbReference type="Proteomes" id="UP000327157"/>
    </source>
</evidence>
<dbReference type="Proteomes" id="UP000327157">
    <property type="component" value="Unassembled WGS sequence"/>
</dbReference>
<dbReference type="AlphaFoldDB" id="A0A5N5I2U3"/>
<keyword evidence="2" id="KW-1185">Reference proteome</keyword>